<comment type="caution">
    <text evidence="5">Lacks conserved residue(s) required for the propagation of feature annotation.</text>
</comment>
<feature type="region of interest" description="Disordered" evidence="8">
    <location>
        <begin position="204"/>
        <end position="224"/>
    </location>
</feature>
<comment type="function">
    <text evidence="5">Catalyzes the reversible transfer of the terminal phosphate group between ATP and AMP. Plays an important role in cellular energy homeostasis and in adenine nucleotide metabolism.</text>
</comment>
<feature type="binding site" evidence="5">
    <location>
        <position position="38"/>
    </location>
    <ligand>
        <name>AMP</name>
        <dbReference type="ChEBI" id="CHEBI:456215"/>
    </ligand>
</feature>
<feature type="binding site" evidence="5">
    <location>
        <position position="43"/>
    </location>
    <ligand>
        <name>AMP</name>
        <dbReference type="ChEBI" id="CHEBI:456215"/>
    </ligand>
</feature>
<dbReference type="GO" id="GO:0044209">
    <property type="term" value="P:AMP salvage"/>
    <property type="evidence" value="ECO:0007669"/>
    <property type="project" value="UniProtKB-UniRule"/>
</dbReference>
<evidence type="ECO:0000256" key="1">
    <source>
        <dbReference type="ARBA" id="ARBA00022679"/>
    </source>
</evidence>
<gene>
    <name evidence="5" type="primary">adk</name>
    <name evidence="9" type="ORF">TsocGM_04225</name>
</gene>
<dbReference type="SUPFAM" id="SSF52540">
    <property type="entry name" value="P-loop containing nucleoside triphosphate hydrolases"/>
    <property type="match status" value="1"/>
</dbReference>
<dbReference type="PANTHER" id="PTHR23359">
    <property type="entry name" value="NUCLEOTIDE KINASE"/>
    <property type="match status" value="1"/>
</dbReference>
<dbReference type="EMBL" id="RYZH01000005">
    <property type="protein sequence ID" value="RUL89067.1"/>
    <property type="molecule type" value="Genomic_DNA"/>
</dbReference>
<dbReference type="RefSeq" id="WP_126724061.1">
    <property type="nucleotide sequence ID" value="NZ_RYZH01000005.1"/>
</dbReference>
<dbReference type="Gene3D" id="3.40.50.300">
    <property type="entry name" value="P-loop containing nucleotide triphosphate hydrolases"/>
    <property type="match status" value="1"/>
</dbReference>
<reference evidence="9 10" key="2">
    <citation type="submission" date="2019-01" db="EMBL/GenBank/DDBJ databases">
        <title>Tautonia sociabilis, a novel thermotolerant planctomycete of Isosphaeraceae family, isolated from a 4000 m deep subterranean habitat.</title>
        <authorList>
            <person name="Kovaleva O.L."/>
            <person name="Elcheninov A.G."/>
            <person name="Van Heerden E."/>
            <person name="Toshchakov S.V."/>
            <person name="Novikov A."/>
            <person name="Bonch-Osmolovskaya E.A."/>
            <person name="Kublanov I.V."/>
        </authorList>
    </citation>
    <scope>NUCLEOTIDE SEQUENCE [LARGE SCALE GENOMIC DNA]</scope>
    <source>
        <strain evidence="9 10">GM2012</strain>
    </source>
</reference>
<feature type="binding site" evidence="5">
    <location>
        <begin position="17"/>
        <end position="22"/>
    </location>
    <ligand>
        <name>ATP</name>
        <dbReference type="ChEBI" id="CHEBI:30616"/>
    </ligand>
</feature>
<comment type="subunit">
    <text evidence="5 7">Monomer.</text>
</comment>
<organism evidence="9 10">
    <name type="scientific">Tautonia sociabilis</name>
    <dbReference type="NCBI Taxonomy" id="2080755"/>
    <lineage>
        <taxon>Bacteria</taxon>
        <taxon>Pseudomonadati</taxon>
        <taxon>Planctomycetota</taxon>
        <taxon>Planctomycetia</taxon>
        <taxon>Isosphaerales</taxon>
        <taxon>Isosphaeraceae</taxon>
        <taxon>Tautonia</taxon>
    </lineage>
</organism>
<sequence>MVVSPKFRTILLFGMPGSGKGTQGVVLGHLPGVVHISSGDLFRRLPKHGELGREVVSYTSRGLLVPDELTIRIWKRHVQILTLQEEIAPGSTTLVLDGLPRNFAQAEMLDSVLDVLQIFHLKITDIEAAKDRLAARALRENRLDDINEEVVRRRLQVYNEETIQTLRFYDPALIYEIDASQTPLKVHSDIVQRLCELETDRRHISEPPGFIPEPNSQPQPASAK</sequence>
<feature type="binding site" evidence="5">
    <location>
        <position position="136"/>
    </location>
    <ligand>
        <name>ATP</name>
        <dbReference type="ChEBI" id="CHEBI:30616"/>
    </ligand>
</feature>
<evidence type="ECO:0000256" key="4">
    <source>
        <dbReference type="ARBA" id="ARBA00022777"/>
    </source>
</evidence>
<dbReference type="UniPathway" id="UPA00588">
    <property type="reaction ID" value="UER00649"/>
</dbReference>
<evidence type="ECO:0000256" key="3">
    <source>
        <dbReference type="ARBA" id="ARBA00022741"/>
    </source>
</evidence>
<evidence type="ECO:0000256" key="2">
    <source>
        <dbReference type="ARBA" id="ARBA00022727"/>
    </source>
</evidence>
<comment type="caution">
    <text evidence="9">The sequence shown here is derived from an EMBL/GenBank/DDBJ whole genome shotgun (WGS) entry which is preliminary data.</text>
</comment>
<evidence type="ECO:0000256" key="8">
    <source>
        <dbReference type="SAM" id="MobiDB-lite"/>
    </source>
</evidence>
<dbReference type="Pfam" id="PF00406">
    <property type="entry name" value="ADK"/>
    <property type="match status" value="1"/>
</dbReference>
<evidence type="ECO:0000256" key="5">
    <source>
        <dbReference type="HAMAP-Rule" id="MF_00235"/>
    </source>
</evidence>
<dbReference type="GO" id="GO:0004017">
    <property type="term" value="F:AMP kinase activity"/>
    <property type="evidence" value="ECO:0007669"/>
    <property type="project" value="UniProtKB-UniRule"/>
</dbReference>
<keyword evidence="5" id="KW-0963">Cytoplasm</keyword>
<evidence type="ECO:0000313" key="9">
    <source>
        <dbReference type="EMBL" id="RUL89067.1"/>
    </source>
</evidence>
<feature type="binding site" evidence="5">
    <location>
        <begin position="63"/>
        <end position="65"/>
    </location>
    <ligand>
        <name>AMP</name>
        <dbReference type="ChEBI" id="CHEBI:456215"/>
    </ligand>
</feature>
<dbReference type="GO" id="GO:0005737">
    <property type="term" value="C:cytoplasm"/>
    <property type="evidence" value="ECO:0007669"/>
    <property type="project" value="UniProtKB-SubCell"/>
</dbReference>
<feature type="binding site" evidence="5">
    <location>
        <position position="142"/>
    </location>
    <ligand>
        <name>AMP</name>
        <dbReference type="ChEBI" id="CHEBI:456215"/>
    </ligand>
</feature>
<protein>
    <recommendedName>
        <fullName evidence="5 7">Adenylate kinase</fullName>
        <shortName evidence="5">AK</shortName>
        <ecNumber evidence="5 7">2.7.4.3</ecNumber>
    </recommendedName>
    <alternativeName>
        <fullName evidence="5">ATP-AMP transphosphorylase</fullName>
    </alternativeName>
    <alternativeName>
        <fullName evidence="5">ATP:AMP phosphotransferase</fullName>
    </alternativeName>
    <alternativeName>
        <fullName evidence="5">Adenylate monophosphate kinase</fullName>
    </alternativeName>
</protein>
<comment type="catalytic activity">
    <reaction evidence="5 7">
        <text>AMP + ATP = 2 ADP</text>
        <dbReference type="Rhea" id="RHEA:12973"/>
        <dbReference type="ChEBI" id="CHEBI:30616"/>
        <dbReference type="ChEBI" id="CHEBI:456215"/>
        <dbReference type="ChEBI" id="CHEBI:456216"/>
        <dbReference type="EC" id="2.7.4.3"/>
    </reaction>
</comment>
<dbReference type="CDD" id="cd01428">
    <property type="entry name" value="ADK"/>
    <property type="match status" value="1"/>
</dbReference>
<evidence type="ECO:0000313" key="10">
    <source>
        <dbReference type="Proteomes" id="UP000280296"/>
    </source>
</evidence>
<name>A0A432MPH7_9BACT</name>
<comment type="pathway">
    <text evidence="5">Purine metabolism; AMP biosynthesis via salvage pathway; AMP from ADP: step 1/1.</text>
</comment>
<keyword evidence="2 5" id="KW-0545">Nucleotide biosynthesis</keyword>
<comment type="subcellular location">
    <subcellularLocation>
        <location evidence="5 7">Cytoplasm</location>
    </subcellularLocation>
</comment>
<evidence type="ECO:0000256" key="7">
    <source>
        <dbReference type="RuleBase" id="RU003331"/>
    </source>
</evidence>
<keyword evidence="1 5" id="KW-0808">Transferase</keyword>
<accession>A0A432MPH7</accession>
<dbReference type="AlphaFoldDB" id="A0A432MPH7"/>
<keyword evidence="3 5" id="KW-0547">Nucleotide-binding</keyword>
<dbReference type="PRINTS" id="PR00094">
    <property type="entry name" value="ADENYLTKNASE"/>
</dbReference>
<comment type="similarity">
    <text evidence="5 6">Belongs to the adenylate kinase family.</text>
</comment>
<dbReference type="HAMAP" id="MF_00235">
    <property type="entry name" value="Adenylate_kinase_Adk"/>
    <property type="match status" value="1"/>
</dbReference>
<proteinExistence type="inferred from homology"/>
<reference evidence="9 10" key="1">
    <citation type="submission" date="2018-12" db="EMBL/GenBank/DDBJ databases">
        <authorList>
            <person name="Toschakov S.V."/>
        </authorList>
    </citation>
    <scope>NUCLEOTIDE SEQUENCE [LARGE SCALE GENOMIC DNA]</scope>
    <source>
        <strain evidence="9 10">GM2012</strain>
    </source>
</reference>
<keyword evidence="4 5" id="KW-0418">Kinase</keyword>
<keyword evidence="5 7" id="KW-0067">ATP-binding</keyword>
<dbReference type="GO" id="GO:0005524">
    <property type="term" value="F:ATP binding"/>
    <property type="evidence" value="ECO:0007669"/>
    <property type="project" value="UniProtKB-UniRule"/>
</dbReference>
<feature type="binding site" evidence="5">
    <location>
        <position position="181"/>
    </location>
    <ligand>
        <name>ATP</name>
        <dbReference type="ChEBI" id="CHEBI:30616"/>
    </ligand>
</feature>
<dbReference type="EC" id="2.7.4.3" evidence="5 7"/>
<keyword evidence="10" id="KW-1185">Reference proteome</keyword>
<dbReference type="Proteomes" id="UP000280296">
    <property type="component" value="Unassembled WGS sequence"/>
</dbReference>
<comment type="domain">
    <text evidence="5">Consists of three domains, a large central CORE domain and two small peripheral domains, NMPbind and LID, which undergo movements during catalysis. The LID domain closes over the site of phosphoryl transfer upon ATP binding. Assembling and dissambling the active center during each catalytic cycle provides an effective means to prevent ATP hydrolysis.</text>
</comment>
<dbReference type="InterPro" id="IPR027417">
    <property type="entry name" value="P-loop_NTPase"/>
</dbReference>
<evidence type="ECO:0000256" key="6">
    <source>
        <dbReference type="RuleBase" id="RU003330"/>
    </source>
</evidence>
<feature type="binding site" evidence="5">
    <location>
        <position position="105"/>
    </location>
    <ligand>
        <name>AMP</name>
        <dbReference type="ChEBI" id="CHEBI:456215"/>
    </ligand>
</feature>
<dbReference type="OrthoDB" id="9805030at2"/>
<dbReference type="InterPro" id="IPR000850">
    <property type="entry name" value="Adenylat/UMP-CMP_kin"/>
</dbReference>
<feature type="binding site" evidence="5">
    <location>
        <position position="154"/>
    </location>
    <ligand>
        <name>AMP</name>
        <dbReference type="ChEBI" id="CHEBI:456215"/>
    </ligand>
</feature>